<sequence>MNEDLKQYEASIKKKHSVNWTPKFEEEIKTGLNKTVIIPIVNKTFEKLGWDIVYHDERNAEAKRKGDWNRWTEKINVSFENGKLTVKSISLGNEIWDNGRNSKRVKLFIHAFQQTENEFDHETLAELEKEIEKANNWDDYIIPENLPKPKSRKKPQIWIPVVGGLITALIVGAIVAFLSVKGIYIIGVFEVVVAIILGYVLTQLIKLSNYTFYDHLHYLLIAMIVITYVSNQYFQYQIILNENNFQSFSFWEFLQVRFNAGLTIKNTNTGWIGLLISWIVQLVITYFIGVLRLASGLTAYQLERIPPEVVDFAYYHFVKEKTEHQVRSELSKMGWTDTQDQDEVFESIGAIAGATELNRME</sequence>
<keyword evidence="1" id="KW-1133">Transmembrane helix</keyword>
<feature type="transmembrane region" description="Helical" evidence="1">
    <location>
        <begin position="216"/>
        <end position="234"/>
    </location>
</feature>
<evidence type="ECO:0000256" key="1">
    <source>
        <dbReference type="SAM" id="Phobius"/>
    </source>
</evidence>
<dbReference type="RefSeq" id="WP_073243618.1">
    <property type="nucleotide sequence ID" value="NZ_FQZX01000001.1"/>
</dbReference>
<keyword evidence="1" id="KW-0472">Membrane</keyword>
<proteinExistence type="predicted"/>
<feature type="transmembrane region" description="Helical" evidence="1">
    <location>
        <begin position="183"/>
        <end position="204"/>
    </location>
</feature>
<name>A0A1M6NI69_9FLAO</name>
<protein>
    <submittedName>
        <fullName evidence="2">Uncharacterized protein</fullName>
    </submittedName>
</protein>
<keyword evidence="3" id="KW-1185">Reference proteome</keyword>
<evidence type="ECO:0000313" key="3">
    <source>
        <dbReference type="Proteomes" id="UP000184314"/>
    </source>
</evidence>
<keyword evidence="1" id="KW-0812">Transmembrane</keyword>
<feature type="transmembrane region" description="Helical" evidence="1">
    <location>
        <begin position="271"/>
        <end position="294"/>
    </location>
</feature>
<feature type="transmembrane region" description="Helical" evidence="1">
    <location>
        <begin position="157"/>
        <end position="177"/>
    </location>
</feature>
<dbReference type="STRING" id="228958.SAMN04488007_2061"/>
<dbReference type="AlphaFoldDB" id="A0A1M6NI69"/>
<accession>A0A1M6NI69</accession>
<evidence type="ECO:0000313" key="2">
    <source>
        <dbReference type="EMBL" id="SHJ95314.1"/>
    </source>
</evidence>
<organism evidence="2 3">
    <name type="scientific">Maribacter aquivivus</name>
    <dbReference type="NCBI Taxonomy" id="228958"/>
    <lineage>
        <taxon>Bacteria</taxon>
        <taxon>Pseudomonadati</taxon>
        <taxon>Bacteroidota</taxon>
        <taxon>Flavobacteriia</taxon>
        <taxon>Flavobacteriales</taxon>
        <taxon>Flavobacteriaceae</taxon>
        <taxon>Maribacter</taxon>
    </lineage>
</organism>
<dbReference type="EMBL" id="FQZX01000001">
    <property type="protein sequence ID" value="SHJ95314.1"/>
    <property type="molecule type" value="Genomic_DNA"/>
</dbReference>
<gene>
    <name evidence="2" type="ORF">SAMN04488007_2061</name>
</gene>
<dbReference type="Proteomes" id="UP000184314">
    <property type="component" value="Unassembled WGS sequence"/>
</dbReference>
<dbReference type="OrthoDB" id="9778341at2"/>
<reference evidence="3" key="1">
    <citation type="submission" date="2016-11" db="EMBL/GenBank/DDBJ databases">
        <authorList>
            <person name="Varghese N."/>
            <person name="Submissions S."/>
        </authorList>
    </citation>
    <scope>NUCLEOTIDE SEQUENCE [LARGE SCALE GENOMIC DNA]</scope>
    <source>
        <strain evidence="3">DSM 16478</strain>
    </source>
</reference>